<dbReference type="Proteomes" id="UP000005596">
    <property type="component" value="Unassembled WGS sequence"/>
</dbReference>
<protein>
    <submittedName>
        <fullName evidence="1">Molybdenum cofactor biosynthesis protein</fullName>
    </submittedName>
</protein>
<proteinExistence type="predicted"/>
<dbReference type="AlphaFoldDB" id="A4NVZ2"/>
<gene>
    <name evidence="1" type="primary">mogA</name>
    <name evidence="1" type="ORF">CGSHiR3021_09520</name>
</gene>
<evidence type="ECO:0000313" key="1">
    <source>
        <dbReference type="EMBL" id="EDK14735.1"/>
    </source>
</evidence>
<accession>A4NVZ2</accession>
<name>A4NVZ2_HAEIF</name>
<sequence length="33" mass="3872">MTLQKALREYQQAELEKNSQVRLILDVDPQNLS</sequence>
<evidence type="ECO:0000313" key="2">
    <source>
        <dbReference type="Proteomes" id="UP000005596"/>
    </source>
</evidence>
<reference evidence="1 2" key="1">
    <citation type="journal article" date="2007" name="Genome Biol.">
        <title>Characterization and modeling of the Haemophilus influenzae core and supragenomes based on the complete genomic sequences of Rd and 12 clinical nontypeable strains.</title>
        <authorList>
            <person name="Hogg J.S."/>
            <person name="Hu F.Z."/>
            <person name="Janto B."/>
            <person name="Boissy R."/>
            <person name="Hayes J."/>
            <person name="Keefe R."/>
            <person name="Post J.C."/>
            <person name="Ehrlich G.D."/>
        </authorList>
    </citation>
    <scope>NUCLEOTIDE SEQUENCE [LARGE SCALE GENOMIC DNA]</scope>
    <source>
        <strain evidence="1 2">22.4-21</strain>
    </source>
</reference>
<organism evidence="1 2">
    <name type="scientific">Haemophilus influenzae 22.4-21</name>
    <dbReference type="NCBI Taxonomy" id="375063"/>
    <lineage>
        <taxon>Bacteria</taxon>
        <taxon>Pseudomonadati</taxon>
        <taxon>Pseudomonadota</taxon>
        <taxon>Gammaproteobacteria</taxon>
        <taxon>Pasteurellales</taxon>
        <taxon>Pasteurellaceae</taxon>
        <taxon>Haemophilus</taxon>
    </lineage>
</organism>
<dbReference type="EMBL" id="AAZJ01000001">
    <property type="protein sequence ID" value="EDK14735.1"/>
    <property type="molecule type" value="Genomic_DNA"/>
</dbReference>